<evidence type="ECO:0000256" key="1">
    <source>
        <dbReference type="ARBA" id="ARBA00004651"/>
    </source>
</evidence>
<evidence type="ECO:0000256" key="9">
    <source>
        <dbReference type="ARBA" id="ARBA00022989"/>
    </source>
</evidence>
<keyword evidence="7" id="KW-0479">Metal-binding</keyword>
<keyword evidence="10" id="KW-0408">Iron</keyword>
<dbReference type="InterPro" id="IPR000516">
    <property type="entry name" value="Ni-dep_Hydgase_cyt-B"/>
</dbReference>
<dbReference type="Pfam" id="PF01292">
    <property type="entry name" value="Ni_hydr_CYTB"/>
    <property type="match status" value="1"/>
</dbReference>
<feature type="domain" description="Cytochrome b561 bacterial/Ni-hydrogenase" evidence="13">
    <location>
        <begin position="12"/>
        <end position="233"/>
    </location>
</feature>
<dbReference type="Proteomes" id="UP000030428">
    <property type="component" value="Unassembled WGS sequence"/>
</dbReference>
<keyword evidence="9 12" id="KW-1133">Transmembrane helix</keyword>
<keyword evidence="6 12" id="KW-0812">Transmembrane</keyword>
<organism evidence="14 15">
    <name type="scientific">Candidatus Thiomargarita nelsonii</name>
    <dbReference type="NCBI Taxonomy" id="1003181"/>
    <lineage>
        <taxon>Bacteria</taxon>
        <taxon>Pseudomonadati</taxon>
        <taxon>Pseudomonadota</taxon>
        <taxon>Gammaproteobacteria</taxon>
        <taxon>Thiotrichales</taxon>
        <taxon>Thiotrichaceae</taxon>
        <taxon>Thiomargarita</taxon>
    </lineage>
</organism>
<protein>
    <submittedName>
        <fullName evidence="14">Cytochrome B561</fullName>
    </submittedName>
</protein>
<evidence type="ECO:0000313" key="15">
    <source>
        <dbReference type="Proteomes" id="UP000030428"/>
    </source>
</evidence>
<keyword evidence="5" id="KW-0349">Heme</keyword>
<keyword evidence="15" id="KW-1185">Reference proteome</keyword>
<evidence type="ECO:0000256" key="2">
    <source>
        <dbReference type="ARBA" id="ARBA00008622"/>
    </source>
</evidence>
<dbReference type="PRINTS" id="PR00161">
    <property type="entry name" value="NIHGNASECYTB"/>
</dbReference>
<dbReference type="Gene3D" id="1.20.950.20">
    <property type="entry name" value="Transmembrane di-heme cytochromes, Chain C"/>
    <property type="match status" value="1"/>
</dbReference>
<feature type="transmembrane region" description="Helical" evidence="12">
    <location>
        <begin position="20"/>
        <end position="40"/>
    </location>
</feature>
<dbReference type="GO" id="GO:0005886">
    <property type="term" value="C:plasma membrane"/>
    <property type="evidence" value="ECO:0007669"/>
    <property type="project" value="UniProtKB-SubCell"/>
</dbReference>
<evidence type="ECO:0000256" key="10">
    <source>
        <dbReference type="ARBA" id="ARBA00023004"/>
    </source>
</evidence>
<accession>A0A0A6PA09</accession>
<keyword evidence="3" id="KW-0813">Transport</keyword>
<dbReference type="PANTHER" id="PTHR30485">
    <property type="entry name" value="NI/FE-HYDROGENASE 1 B-TYPE CYTOCHROME SUBUNIT"/>
    <property type="match status" value="1"/>
</dbReference>
<keyword evidence="4" id="KW-1003">Cell membrane</keyword>
<evidence type="ECO:0000256" key="4">
    <source>
        <dbReference type="ARBA" id="ARBA00022475"/>
    </source>
</evidence>
<feature type="transmembrane region" description="Helical" evidence="12">
    <location>
        <begin position="123"/>
        <end position="149"/>
    </location>
</feature>
<dbReference type="GO" id="GO:0009055">
    <property type="term" value="F:electron transfer activity"/>
    <property type="evidence" value="ECO:0007669"/>
    <property type="project" value="InterPro"/>
</dbReference>
<evidence type="ECO:0000256" key="8">
    <source>
        <dbReference type="ARBA" id="ARBA00022982"/>
    </source>
</evidence>
<proteinExistence type="inferred from homology"/>
<gene>
    <name evidence="14" type="ORF">PN36_08680</name>
</gene>
<feature type="transmembrane region" description="Helical" evidence="12">
    <location>
        <begin position="52"/>
        <end position="74"/>
    </location>
</feature>
<evidence type="ECO:0000256" key="11">
    <source>
        <dbReference type="ARBA" id="ARBA00023136"/>
    </source>
</evidence>
<comment type="caution">
    <text evidence="14">The sequence shown here is derived from an EMBL/GenBank/DDBJ whole genome shotgun (WGS) entry which is preliminary data.</text>
</comment>
<dbReference type="EMBL" id="JSZA02000025">
    <property type="protein sequence ID" value="KHD07518.1"/>
    <property type="molecule type" value="Genomic_DNA"/>
</dbReference>
<evidence type="ECO:0000256" key="12">
    <source>
        <dbReference type="SAM" id="Phobius"/>
    </source>
</evidence>
<evidence type="ECO:0000256" key="3">
    <source>
        <dbReference type="ARBA" id="ARBA00022448"/>
    </source>
</evidence>
<dbReference type="InterPro" id="IPR011577">
    <property type="entry name" value="Cyt_b561_bac/Ni-Hgenase"/>
</dbReference>
<evidence type="ECO:0000256" key="7">
    <source>
        <dbReference type="ARBA" id="ARBA00022723"/>
    </source>
</evidence>
<feature type="transmembrane region" description="Helical" evidence="12">
    <location>
        <begin position="196"/>
        <end position="217"/>
    </location>
</feature>
<dbReference type="InterPro" id="IPR051542">
    <property type="entry name" value="Hydrogenase_cytochrome"/>
</dbReference>
<sequence length="245" mass="28048">MNPTDTLKEYPVWDRTTRWFHWINVLTIMGLIGVGLVILYAKELGVSTDGKIWLKTIHVYIGYVFCLNLVWRIIWAFVGNQYARWKAILPGGKGFLTALREYKAGFRSGNIQYYQGHNPMAKLMITLLLVLLITQAITGLVLAGTDIYFPPFGQTIKQWVAEDAKQTDLIKPYSKENVNEDRYAQMRAFRKPFITIHLYSFYLLLIAIILHVGAIVVTEVRERSGLISAMFTGRKVFPNKPVDAD</sequence>
<evidence type="ECO:0000256" key="5">
    <source>
        <dbReference type="ARBA" id="ARBA00022617"/>
    </source>
</evidence>
<keyword evidence="8" id="KW-0249">Electron transport</keyword>
<keyword evidence="11 12" id="KW-0472">Membrane</keyword>
<dbReference type="GO" id="GO:0020037">
    <property type="term" value="F:heme binding"/>
    <property type="evidence" value="ECO:0007669"/>
    <property type="project" value="TreeGrafter"/>
</dbReference>
<dbReference type="GO" id="GO:0005506">
    <property type="term" value="F:iron ion binding"/>
    <property type="evidence" value="ECO:0007669"/>
    <property type="project" value="InterPro"/>
</dbReference>
<name>A0A0A6PA09_9GAMM</name>
<dbReference type="SUPFAM" id="SSF81342">
    <property type="entry name" value="Transmembrane di-heme cytochromes"/>
    <property type="match status" value="1"/>
</dbReference>
<dbReference type="GO" id="GO:0022904">
    <property type="term" value="P:respiratory electron transport chain"/>
    <property type="evidence" value="ECO:0007669"/>
    <property type="project" value="InterPro"/>
</dbReference>
<comment type="similarity">
    <text evidence="2">Belongs to the HupC/HyaC/HydC family.</text>
</comment>
<evidence type="ECO:0000259" key="13">
    <source>
        <dbReference type="Pfam" id="PF01292"/>
    </source>
</evidence>
<dbReference type="InterPro" id="IPR016174">
    <property type="entry name" value="Di-haem_cyt_TM"/>
</dbReference>
<comment type="subcellular location">
    <subcellularLocation>
        <location evidence="1">Cell membrane</location>
        <topology evidence="1">Multi-pass membrane protein</topology>
    </subcellularLocation>
</comment>
<dbReference type="AlphaFoldDB" id="A0A0A6PA09"/>
<dbReference type="PANTHER" id="PTHR30485:SF2">
    <property type="entry name" value="BLL0597 PROTEIN"/>
    <property type="match status" value="1"/>
</dbReference>
<reference evidence="14 15" key="1">
    <citation type="journal article" date="2016" name="Front. Microbiol.">
        <title>Single-Cell (Meta-)Genomics of a Dimorphic Candidatus Thiomargarita nelsonii Reveals Genomic Plasticity.</title>
        <authorList>
            <person name="Flood B.E."/>
            <person name="Fliss P."/>
            <person name="Jones D.S."/>
            <person name="Dick G.J."/>
            <person name="Jain S."/>
            <person name="Kaster A.K."/>
            <person name="Winkel M."/>
            <person name="Mussmann M."/>
            <person name="Bailey J."/>
        </authorList>
    </citation>
    <scope>NUCLEOTIDE SEQUENCE [LARGE SCALE GENOMIC DNA]</scope>
    <source>
        <strain evidence="14">Hydrate Ridge</strain>
    </source>
</reference>
<evidence type="ECO:0000256" key="6">
    <source>
        <dbReference type="ARBA" id="ARBA00022692"/>
    </source>
</evidence>
<evidence type="ECO:0000313" key="14">
    <source>
        <dbReference type="EMBL" id="KHD07518.1"/>
    </source>
</evidence>